<organism evidence="8 9">
    <name type="scientific">Companilactobacillus zhachilii</name>
    <dbReference type="NCBI Taxonomy" id="2304606"/>
    <lineage>
        <taxon>Bacteria</taxon>
        <taxon>Bacillati</taxon>
        <taxon>Bacillota</taxon>
        <taxon>Bacilli</taxon>
        <taxon>Lactobacillales</taxon>
        <taxon>Lactobacillaceae</taxon>
        <taxon>Companilactobacillus</taxon>
    </lineage>
</organism>
<keyword evidence="6" id="KW-0598">Phosphotransferase system</keyword>
<dbReference type="InterPro" id="IPR004715">
    <property type="entry name" value="PTS_IIA_fruc"/>
</dbReference>
<protein>
    <submittedName>
        <fullName evidence="8">PTS mannose transporter subunit IIAB</fullName>
    </submittedName>
</protein>
<gene>
    <name evidence="8" type="ORF">D1B17_11355</name>
</gene>
<keyword evidence="4" id="KW-0762">Sugar transport</keyword>
<evidence type="ECO:0000313" key="8">
    <source>
        <dbReference type="EMBL" id="AYE39193.1"/>
    </source>
</evidence>
<sequence length="154" mass="17299">MQTTNLVNEKNVILHLKAKNQRDAVVEIVKILVRNGYVKDESEFVRDVLDREKFTTTGIGNGIAIPHGKSKGVIQSTVIFARSDYGIDWNSLDDKPVYNIFLMAINSNDEADVHLHQLARLSEKMMDDNFVKAFEAGNNVPDLVKILNGEKDKA</sequence>
<name>A0A386PWU0_9LACO</name>
<keyword evidence="3" id="KW-0597">Phosphoprotein</keyword>
<evidence type="ECO:0000256" key="6">
    <source>
        <dbReference type="ARBA" id="ARBA00022683"/>
    </source>
</evidence>
<dbReference type="PANTHER" id="PTHR47738">
    <property type="entry name" value="PTS SYSTEM FRUCTOSE-LIKE EIIA COMPONENT-RELATED"/>
    <property type="match status" value="1"/>
</dbReference>
<dbReference type="InterPro" id="IPR016152">
    <property type="entry name" value="PTrfase/Anion_transptr"/>
</dbReference>
<keyword evidence="9" id="KW-1185">Reference proteome</keyword>
<dbReference type="PROSITE" id="PS51094">
    <property type="entry name" value="PTS_EIIA_TYPE_2"/>
    <property type="match status" value="1"/>
</dbReference>
<proteinExistence type="predicted"/>
<dbReference type="KEGG" id="lzh:D1B17_11355"/>
<dbReference type="GO" id="GO:0009401">
    <property type="term" value="P:phosphoenolpyruvate-dependent sugar phosphotransferase system"/>
    <property type="evidence" value="ECO:0007669"/>
    <property type="project" value="UniProtKB-KW"/>
</dbReference>
<dbReference type="FunFam" id="3.40.930.10:FF:000009">
    <property type="entry name" value="PTS system, fructose specific IIABC component"/>
    <property type="match status" value="1"/>
</dbReference>
<feature type="domain" description="PTS EIIA type-2" evidence="7">
    <location>
        <begin position="5"/>
        <end position="150"/>
    </location>
</feature>
<dbReference type="NCBIfam" id="TIGR00848">
    <property type="entry name" value="fruA"/>
    <property type="match status" value="1"/>
</dbReference>
<evidence type="ECO:0000313" key="9">
    <source>
        <dbReference type="Proteomes" id="UP000267208"/>
    </source>
</evidence>
<dbReference type="Gene3D" id="3.40.930.10">
    <property type="entry name" value="Mannitol-specific EII, Chain A"/>
    <property type="match status" value="1"/>
</dbReference>
<dbReference type="PROSITE" id="PS00372">
    <property type="entry name" value="PTS_EIIA_TYPE_2_HIS"/>
    <property type="match status" value="1"/>
</dbReference>
<evidence type="ECO:0000256" key="3">
    <source>
        <dbReference type="ARBA" id="ARBA00022553"/>
    </source>
</evidence>
<dbReference type="PANTHER" id="PTHR47738:SF2">
    <property type="entry name" value="PTS SYSTEM FRUCTOSE-LIKE EIIA COMPONENT"/>
    <property type="match status" value="1"/>
</dbReference>
<comment type="subcellular location">
    <subcellularLocation>
        <location evidence="1">Cytoplasm</location>
    </subcellularLocation>
</comment>
<dbReference type="Pfam" id="PF00359">
    <property type="entry name" value="PTS_EIIA_2"/>
    <property type="match status" value="1"/>
</dbReference>
<dbReference type="OrthoDB" id="95460at2"/>
<dbReference type="GO" id="GO:0005737">
    <property type="term" value="C:cytoplasm"/>
    <property type="evidence" value="ECO:0007669"/>
    <property type="project" value="UniProtKB-SubCell"/>
</dbReference>
<dbReference type="AlphaFoldDB" id="A0A386PWU0"/>
<accession>A0A386PWU0</accession>
<dbReference type="SUPFAM" id="SSF55804">
    <property type="entry name" value="Phoshotransferase/anion transport protein"/>
    <property type="match status" value="1"/>
</dbReference>
<evidence type="ECO:0000256" key="1">
    <source>
        <dbReference type="ARBA" id="ARBA00004496"/>
    </source>
</evidence>
<dbReference type="RefSeq" id="WP_120143566.1">
    <property type="nucleotide sequence ID" value="NZ_CP031933.2"/>
</dbReference>
<dbReference type="EMBL" id="CP031933">
    <property type="protein sequence ID" value="AYE39193.1"/>
    <property type="molecule type" value="Genomic_DNA"/>
</dbReference>
<dbReference type="GO" id="GO:0008982">
    <property type="term" value="F:protein-N(PI)-phosphohistidine-sugar phosphotransferase activity"/>
    <property type="evidence" value="ECO:0007669"/>
    <property type="project" value="InterPro"/>
</dbReference>
<dbReference type="Proteomes" id="UP000267208">
    <property type="component" value="Chromosome"/>
</dbReference>
<dbReference type="InterPro" id="IPR051541">
    <property type="entry name" value="PTS_SugarTrans_NitroReg"/>
</dbReference>
<dbReference type="GO" id="GO:0016020">
    <property type="term" value="C:membrane"/>
    <property type="evidence" value="ECO:0007669"/>
    <property type="project" value="InterPro"/>
</dbReference>
<keyword evidence="5" id="KW-0808">Transferase</keyword>
<keyword evidence="2" id="KW-0813">Transport</keyword>
<dbReference type="InterPro" id="IPR002178">
    <property type="entry name" value="PTS_EIIA_type-2_dom"/>
</dbReference>
<dbReference type="CDD" id="cd00211">
    <property type="entry name" value="PTS_IIA_fru"/>
    <property type="match status" value="1"/>
</dbReference>
<reference evidence="9" key="1">
    <citation type="submission" date="2018-08" db="EMBL/GenBank/DDBJ databases">
        <title>Genome of Lactobacillus sp. HBUAS52074.</title>
        <authorList>
            <person name="Guo Z."/>
            <person name="Zhang Z.D."/>
        </authorList>
    </citation>
    <scope>NUCLEOTIDE SEQUENCE [LARGE SCALE GENOMIC DNA]</scope>
    <source>
        <strain evidence="9">HBUAS52074</strain>
    </source>
</reference>
<evidence type="ECO:0000259" key="7">
    <source>
        <dbReference type="PROSITE" id="PS51094"/>
    </source>
</evidence>
<evidence type="ECO:0000256" key="4">
    <source>
        <dbReference type="ARBA" id="ARBA00022597"/>
    </source>
</evidence>
<evidence type="ECO:0000256" key="2">
    <source>
        <dbReference type="ARBA" id="ARBA00022448"/>
    </source>
</evidence>
<evidence type="ECO:0000256" key="5">
    <source>
        <dbReference type="ARBA" id="ARBA00022679"/>
    </source>
</evidence>